<keyword evidence="7" id="KW-0732">Signal</keyword>
<feature type="transmembrane region" description="Helical" evidence="6">
    <location>
        <begin position="496"/>
        <end position="518"/>
    </location>
</feature>
<feature type="chain" id="PRO_5025679509" evidence="7">
    <location>
        <begin position="20"/>
        <end position="643"/>
    </location>
</feature>
<keyword evidence="3" id="KW-0862">Zinc</keyword>
<keyword evidence="1" id="KW-0645">Protease</keyword>
<reference evidence="9" key="1">
    <citation type="journal article" date="2020" name="Stud. Mycol.">
        <title>101 Dothideomycetes genomes: a test case for predicting lifestyles and emergence of pathogens.</title>
        <authorList>
            <person name="Haridas S."/>
            <person name="Albert R."/>
            <person name="Binder M."/>
            <person name="Bloem J."/>
            <person name="Labutti K."/>
            <person name="Salamov A."/>
            <person name="Andreopoulos B."/>
            <person name="Baker S."/>
            <person name="Barry K."/>
            <person name="Bills G."/>
            <person name="Bluhm B."/>
            <person name="Cannon C."/>
            <person name="Castanera R."/>
            <person name="Culley D."/>
            <person name="Daum C."/>
            <person name="Ezra D."/>
            <person name="Gonzalez J."/>
            <person name="Henrissat B."/>
            <person name="Kuo A."/>
            <person name="Liang C."/>
            <person name="Lipzen A."/>
            <person name="Lutzoni F."/>
            <person name="Magnuson J."/>
            <person name="Mondo S."/>
            <person name="Nolan M."/>
            <person name="Ohm R."/>
            <person name="Pangilinan J."/>
            <person name="Park H.-J."/>
            <person name="Ramirez L."/>
            <person name="Alfaro M."/>
            <person name="Sun H."/>
            <person name="Tritt A."/>
            <person name="Yoshinaga Y."/>
            <person name="Zwiers L.-H."/>
            <person name="Turgeon B."/>
            <person name="Goodwin S."/>
            <person name="Spatafora J."/>
            <person name="Crous P."/>
            <person name="Grigoriev I."/>
        </authorList>
    </citation>
    <scope>NUCLEOTIDE SEQUENCE</scope>
    <source>
        <strain evidence="9">CBS 627.86</strain>
    </source>
</reference>
<evidence type="ECO:0000256" key="5">
    <source>
        <dbReference type="SAM" id="MobiDB-lite"/>
    </source>
</evidence>
<feature type="compositionally biased region" description="Basic and acidic residues" evidence="5">
    <location>
        <begin position="613"/>
        <end position="625"/>
    </location>
</feature>
<keyword evidence="6" id="KW-0472">Membrane</keyword>
<keyword evidence="4" id="KW-0482">Metalloprotease</keyword>
<evidence type="ECO:0000256" key="3">
    <source>
        <dbReference type="ARBA" id="ARBA00022833"/>
    </source>
</evidence>
<dbReference type="PANTHER" id="PTHR43579">
    <property type="match status" value="1"/>
</dbReference>
<dbReference type="Pfam" id="PF02868">
    <property type="entry name" value="Peptidase_M4_C"/>
    <property type="match status" value="1"/>
</dbReference>
<name>A0A6A5YNV1_9PLEO</name>
<dbReference type="InterPro" id="IPR001570">
    <property type="entry name" value="Peptidase_M4_C_domain"/>
</dbReference>
<feature type="transmembrane region" description="Helical" evidence="6">
    <location>
        <begin position="551"/>
        <end position="574"/>
    </location>
</feature>
<keyword evidence="6" id="KW-1133">Transmembrane helix</keyword>
<dbReference type="OrthoDB" id="10255963at2759"/>
<accession>A0A6A5YNV1</accession>
<dbReference type="AlphaFoldDB" id="A0A6A5YNV1"/>
<protein>
    <submittedName>
        <fullName evidence="9">Thermolysin metallopeptidase</fullName>
    </submittedName>
</protein>
<evidence type="ECO:0000313" key="10">
    <source>
        <dbReference type="Proteomes" id="UP000799770"/>
    </source>
</evidence>
<evidence type="ECO:0000259" key="8">
    <source>
        <dbReference type="Pfam" id="PF02868"/>
    </source>
</evidence>
<evidence type="ECO:0000256" key="2">
    <source>
        <dbReference type="ARBA" id="ARBA00022801"/>
    </source>
</evidence>
<dbReference type="InterPro" id="IPR052759">
    <property type="entry name" value="Metalloprotease_M4"/>
</dbReference>
<dbReference type="GO" id="GO:0006508">
    <property type="term" value="P:proteolysis"/>
    <property type="evidence" value="ECO:0007669"/>
    <property type="project" value="UniProtKB-KW"/>
</dbReference>
<feature type="domain" description="Peptidase M4 C-terminal" evidence="8">
    <location>
        <begin position="306"/>
        <end position="455"/>
    </location>
</feature>
<dbReference type="PANTHER" id="PTHR43579:SF1">
    <property type="entry name" value="NEUTRAL METALLOPROTEINASE"/>
    <property type="match status" value="1"/>
</dbReference>
<evidence type="ECO:0000313" key="9">
    <source>
        <dbReference type="EMBL" id="KAF2108394.1"/>
    </source>
</evidence>
<feature type="compositionally biased region" description="Polar residues" evidence="5">
    <location>
        <begin position="632"/>
        <end position="643"/>
    </location>
</feature>
<evidence type="ECO:0000256" key="1">
    <source>
        <dbReference type="ARBA" id="ARBA00022670"/>
    </source>
</evidence>
<feature type="signal peptide" evidence="7">
    <location>
        <begin position="1"/>
        <end position="19"/>
    </location>
</feature>
<keyword evidence="10" id="KW-1185">Reference proteome</keyword>
<evidence type="ECO:0000256" key="6">
    <source>
        <dbReference type="SAM" id="Phobius"/>
    </source>
</evidence>
<dbReference type="InterPro" id="IPR027268">
    <property type="entry name" value="Peptidase_M4/M1_CTD_sf"/>
</dbReference>
<proteinExistence type="predicted"/>
<keyword evidence="2" id="KW-0378">Hydrolase</keyword>
<dbReference type="SUPFAM" id="SSF55486">
    <property type="entry name" value="Metalloproteases ('zincins'), catalytic domain"/>
    <property type="match status" value="1"/>
</dbReference>
<organism evidence="9 10">
    <name type="scientific">Lophiotrema nucula</name>
    <dbReference type="NCBI Taxonomy" id="690887"/>
    <lineage>
        <taxon>Eukaryota</taxon>
        <taxon>Fungi</taxon>
        <taxon>Dikarya</taxon>
        <taxon>Ascomycota</taxon>
        <taxon>Pezizomycotina</taxon>
        <taxon>Dothideomycetes</taxon>
        <taxon>Pleosporomycetidae</taxon>
        <taxon>Pleosporales</taxon>
        <taxon>Lophiotremataceae</taxon>
        <taxon>Lophiotrema</taxon>
    </lineage>
</organism>
<sequence>MSLIRTSLIALLAAAATRAQLNDADFTDNNGITAAQAASPLWYLPTGSCLPSAAEDGQGHQTNGVDVPVVLCGVNQNQAGGCPTAPAWTGPNTPYNGDGTFEYAPTYYKTGYCPHDQSWRVMYAIYFKHDASHKSDWEWEVTSWKKSDDGKWYRYGLLMETDGDYGVGYWRDIPNTFNDLGDLFEDGNKGRDHPKLFIGKRHHSVHYDPESRNKNTCVEPDFRANDYQFWSSYNLRRSEDVISKDWDYGKATNPTGFYICDDRNHVVSMTAIERAVPSSNDLSKLTLEQIKARLDEVLRSVALRIESQTLNEHIVDCFGIVIKQFSLGQTAENGNWDIAQGWWSETTMTRNKWTANYLRTFKIPESQSTQPDIGPKIWNDTLKFTSLMDPHDYCGIGNHAFYQAALRFKGKTWENIGKIWYDALTDQAFKDPGNQTYKGWKNLTIRHARSLFGEDGLPPWVLTLCGLQVLTAALPIIAWLRIFIWPDLYHGPWADVSIALFFPFLFLGPSILIILTVISCLRPSFALELCKTILATFVFGFIAANGDNANFWPWAWMCLVGLGLCYYPVLYYIATDYRAACEQTACERESDTESQLREGGNGQSLAAVEREEEGATRQAEQRDESPDVEVATESTALLVSQDR</sequence>
<dbReference type="Gene3D" id="1.10.390.10">
    <property type="entry name" value="Neutral Protease Domain 2"/>
    <property type="match status" value="1"/>
</dbReference>
<dbReference type="EMBL" id="ML977348">
    <property type="protein sequence ID" value="KAF2108394.1"/>
    <property type="molecule type" value="Genomic_DNA"/>
</dbReference>
<evidence type="ECO:0000256" key="7">
    <source>
        <dbReference type="SAM" id="SignalP"/>
    </source>
</evidence>
<gene>
    <name evidence="9" type="ORF">BDV96DRAFT_692761</name>
</gene>
<feature type="region of interest" description="Disordered" evidence="5">
    <location>
        <begin position="590"/>
        <end position="643"/>
    </location>
</feature>
<keyword evidence="6" id="KW-0812">Transmembrane</keyword>
<dbReference type="Proteomes" id="UP000799770">
    <property type="component" value="Unassembled WGS sequence"/>
</dbReference>
<dbReference type="GO" id="GO:0004222">
    <property type="term" value="F:metalloendopeptidase activity"/>
    <property type="evidence" value="ECO:0007669"/>
    <property type="project" value="InterPro"/>
</dbReference>
<feature type="transmembrane region" description="Helical" evidence="6">
    <location>
        <begin position="460"/>
        <end position="484"/>
    </location>
</feature>
<evidence type="ECO:0000256" key="4">
    <source>
        <dbReference type="ARBA" id="ARBA00023049"/>
    </source>
</evidence>